<dbReference type="PROSITE" id="PS52016">
    <property type="entry name" value="TONB_DEPENDENT_REC_3"/>
    <property type="match status" value="1"/>
</dbReference>
<keyword evidence="3 7" id="KW-1134">Transmembrane beta strand</keyword>
<keyword evidence="4 7" id="KW-0812">Transmembrane</keyword>
<dbReference type="InterPro" id="IPR023997">
    <property type="entry name" value="TonB-dep_OMP_SusC/RagA_CS"/>
</dbReference>
<name>A0A6N8KZ56_9SPHI</name>
<dbReference type="GO" id="GO:0009279">
    <property type="term" value="C:cell outer membrane"/>
    <property type="evidence" value="ECO:0007669"/>
    <property type="project" value="UniProtKB-SubCell"/>
</dbReference>
<accession>A0A6N8KZ56</accession>
<evidence type="ECO:0000259" key="9">
    <source>
        <dbReference type="Pfam" id="PF07715"/>
    </source>
</evidence>
<evidence type="ECO:0000256" key="6">
    <source>
        <dbReference type="ARBA" id="ARBA00023237"/>
    </source>
</evidence>
<keyword evidence="5 7" id="KW-0472">Membrane</keyword>
<sequence length="1004" mass="110580">MKKHLLFFMMFCWLPLFAIAQDKIITGTVVDAISNNSIAGVSVKTLAGNNAVQTNTDGSYRIKVPNNSTALIFSFIGYASQEIKIAGHTQINVRLVPTSDNLDEVLVVGYGTQIKKDLTGAVTSVKMSDLEDVPLATIESGLQGRAPGVFVNNSSGKLGQALQIRVRGISSISAGSQPLFVIDGVPIITDKMGTYLEADNPLAAINQNDIESMEVLSDAMASAIYGARASNGVVIITTKKGKAGKTKIDLGLYTGYSDPTKKGEFLNASQYRELLTASVTNAGLLGPDPVEQYPDMATFWSKLTGTNDWNENTNSNWVNEGLQQGSIYNANLSVSGGDEKTRFIASGGYNDTKGIIVSNRLKRTSGRLALDHNAMPWLEIGGSININKLDNYRIVSDNAFANPMQLNALPPIQPIRLADGALNNRTIYYNNLIDIEDGKKVSNTYRTFGTAYATAKLTDYLSFKTEYGMDFQNMEEDYYLGARTQKGGETSGYALSYQARSINFNSNNVLSFQKTFNSIHQLSGLVGMAYQEGQLRTTAAEGKSFPSDKFMKITSAAIKSELTSSEAEKFAFLSYFVRANYKLMDKYLLEGSIRWDGSSRFGADNRYGSFPAAAIGWILSEEDFLKESPVLNFLKIRASYGLTGNANIRNFAAMTLYQGANYAGTAGTVGYQLGDPRLSWESTKSGNIGIDFTFFHSRLSGKVDVYRKKTSDLLLNMPIPSTTGYSDIYKNIGDLENKGLEISLNSRNLIGEFRWSSSFNISWNKNKILRLVAGQPIYPGDRYLGRLEEGKPFSYFYGKAYAGVDPNTGDALYYLDASKTSSTSIYSEAADQYVGDPNPDFYGGFGNTFSYKNFDLDIQTQFVYGNDLYNVAGVYQSANGDYFDNQTVDQLSYWKNPGDITQIPRPHFGASNGTRPSSRYVQDGSYFRVKNVVLGYRLPEAMAKHLKMQNARLYVSATNPFTITNYEGYDPEINATFTEDFQLGTDFYTPPQARTITFGIQVGF</sequence>
<comment type="caution">
    <text evidence="10">The sequence shown here is derived from an EMBL/GenBank/DDBJ whole genome shotgun (WGS) entry which is preliminary data.</text>
</comment>
<comment type="subcellular location">
    <subcellularLocation>
        <location evidence="1 7">Cell outer membrane</location>
        <topology evidence="1 7">Multi-pass membrane protein</topology>
    </subcellularLocation>
</comment>
<evidence type="ECO:0000256" key="7">
    <source>
        <dbReference type="PROSITE-ProRule" id="PRU01360"/>
    </source>
</evidence>
<feature type="domain" description="TonB-dependent receptor plug" evidence="9">
    <location>
        <begin position="115"/>
        <end position="233"/>
    </location>
</feature>
<dbReference type="InterPro" id="IPR012910">
    <property type="entry name" value="Plug_dom"/>
</dbReference>
<dbReference type="EMBL" id="WSQA01000006">
    <property type="protein sequence ID" value="MVZ62367.1"/>
    <property type="molecule type" value="Genomic_DNA"/>
</dbReference>
<dbReference type="InterPro" id="IPR036942">
    <property type="entry name" value="Beta-barrel_TonB_sf"/>
</dbReference>
<dbReference type="Gene3D" id="2.170.130.10">
    <property type="entry name" value="TonB-dependent receptor, plug domain"/>
    <property type="match status" value="1"/>
</dbReference>
<comment type="similarity">
    <text evidence="7">Belongs to the TonB-dependent receptor family.</text>
</comment>
<organism evidence="10 11">
    <name type="scientific">Sphingobacterium humi</name>
    <dbReference type="NCBI Taxonomy" id="1796905"/>
    <lineage>
        <taxon>Bacteria</taxon>
        <taxon>Pseudomonadati</taxon>
        <taxon>Bacteroidota</taxon>
        <taxon>Sphingobacteriia</taxon>
        <taxon>Sphingobacteriales</taxon>
        <taxon>Sphingobacteriaceae</taxon>
        <taxon>Sphingobacterium</taxon>
    </lineage>
</organism>
<gene>
    <name evidence="10" type="ORF">GQF63_10065</name>
</gene>
<dbReference type="AlphaFoldDB" id="A0A6N8KZ56"/>
<dbReference type="SUPFAM" id="SSF49464">
    <property type="entry name" value="Carboxypeptidase regulatory domain-like"/>
    <property type="match status" value="1"/>
</dbReference>
<dbReference type="RefSeq" id="WP_160369099.1">
    <property type="nucleotide sequence ID" value="NZ_WSQA01000006.1"/>
</dbReference>
<dbReference type="InterPro" id="IPR008969">
    <property type="entry name" value="CarboxyPept-like_regulatory"/>
</dbReference>
<dbReference type="InterPro" id="IPR023996">
    <property type="entry name" value="TonB-dep_OMP_SusC/RagA"/>
</dbReference>
<feature type="signal peptide" evidence="8">
    <location>
        <begin position="1"/>
        <end position="20"/>
    </location>
</feature>
<evidence type="ECO:0000256" key="5">
    <source>
        <dbReference type="ARBA" id="ARBA00023136"/>
    </source>
</evidence>
<dbReference type="Gene3D" id="2.60.40.1120">
    <property type="entry name" value="Carboxypeptidase-like, regulatory domain"/>
    <property type="match status" value="1"/>
</dbReference>
<evidence type="ECO:0000313" key="10">
    <source>
        <dbReference type="EMBL" id="MVZ62367.1"/>
    </source>
</evidence>
<evidence type="ECO:0000256" key="1">
    <source>
        <dbReference type="ARBA" id="ARBA00004571"/>
    </source>
</evidence>
<dbReference type="InterPro" id="IPR037066">
    <property type="entry name" value="Plug_dom_sf"/>
</dbReference>
<keyword evidence="6 7" id="KW-0998">Cell outer membrane</keyword>
<dbReference type="Proteomes" id="UP000435036">
    <property type="component" value="Unassembled WGS sequence"/>
</dbReference>
<dbReference type="Gene3D" id="2.40.170.20">
    <property type="entry name" value="TonB-dependent receptor, beta-barrel domain"/>
    <property type="match status" value="1"/>
</dbReference>
<dbReference type="NCBIfam" id="TIGR04057">
    <property type="entry name" value="SusC_RagA_signa"/>
    <property type="match status" value="1"/>
</dbReference>
<dbReference type="InterPro" id="IPR039426">
    <property type="entry name" value="TonB-dep_rcpt-like"/>
</dbReference>
<evidence type="ECO:0000256" key="2">
    <source>
        <dbReference type="ARBA" id="ARBA00022448"/>
    </source>
</evidence>
<keyword evidence="2 7" id="KW-0813">Transport</keyword>
<dbReference type="Pfam" id="PF07715">
    <property type="entry name" value="Plug"/>
    <property type="match status" value="1"/>
</dbReference>
<feature type="chain" id="PRO_5027019662" evidence="8">
    <location>
        <begin position="21"/>
        <end position="1004"/>
    </location>
</feature>
<evidence type="ECO:0000256" key="4">
    <source>
        <dbReference type="ARBA" id="ARBA00022692"/>
    </source>
</evidence>
<keyword evidence="8" id="KW-0732">Signal</keyword>
<evidence type="ECO:0000256" key="8">
    <source>
        <dbReference type="SAM" id="SignalP"/>
    </source>
</evidence>
<evidence type="ECO:0000256" key="3">
    <source>
        <dbReference type="ARBA" id="ARBA00022452"/>
    </source>
</evidence>
<dbReference type="NCBIfam" id="TIGR04056">
    <property type="entry name" value="OMP_RagA_SusC"/>
    <property type="match status" value="1"/>
</dbReference>
<dbReference type="SUPFAM" id="SSF56935">
    <property type="entry name" value="Porins"/>
    <property type="match status" value="1"/>
</dbReference>
<keyword evidence="11" id="KW-1185">Reference proteome</keyword>
<reference evidence="10 11" key="1">
    <citation type="submission" date="2019-12" db="EMBL/GenBank/DDBJ databases">
        <authorList>
            <person name="Dong K."/>
        </authorList>
    </citation>
    <scope>NUCLEOTIDE SEQUENCE [LARGE SCALE GENOMIC DNA]</scope>
    <source>
        <strain evidence="10 11">JCM 31225</strain>
    </source>
</reference>
<dbReference type="Pfam" id="PF13715">
    <property type="entry name" value="CarbopepD_reg_2"/>
    <property type="match status" value="1"/>
</dbReference>
<dbReference type="OrthoDB" id="9768177at2"/>
<proteinExistence type="inferred from homology"/>
<protein>
    <submittedName>
        <fullName evidence="10">SusC/RagA family TonB-linked outer membrane protein</fullName>
    </submittedName>
</protein>
<evidence type="ECO:0000313" key="11">
    <source>
        <dbReference type="Proteomes" id="UP000435036"/>
    </source>
</evidence>